<comment type="caution">
    <text evidence="8">The sequence shown here is derived from an EMBL/GenBank/DDBJ whole genome shotgun (WGS) entry which is preliminary data.</text>
</comment>
<evidence type="ECO:0000256" key="3">
    <source>
        <dbReference type="ARBA" id="ARBA00022452"/>
    </source>
</evidence>
<protein>
    <submittedName>
        <fullName evidence="8">TonB-dependent receptor</fullName>
    </submittedName>
</protein>
<sequence length="76" mass="8360">MGAREASLPNAFQLAGYSRTDLMLADQAGPWKTQLNILNLFNRRYYTGGSASNFNYTLSPGRPLSAQVTVSRQFGT</sequence>
<dbReference type="InterPro" id="IPR039426">
    <property type="entry name" value="TonB-dep_rcpt-like"/>
</dbReference>
<keyword evidence="5 7" id="KW-0472">Membrane</keyword>
<dbReference type="EMBL" id="JAVRAA010000007">
    <property type="protein sequence ID" value="MDT0338089.1"/>
    <property type="molecule type" value="Genomic_DNA"/>
</dbReference>
<evidence type="ECO:0000313" key="8">
    <source>
        <dbReference type="EMBL" id="MDT0338089.1"/>
    </source>
</evidence>
<dbReference type="InterPro" id="IPR036942">
    <property type="entry name" value="Beta-barrel_TonB_sf"/>
</dbReference>
<dbReference type="RefSeq" id="WP_034333484.1">
    <property type="nucleotide sequence ID" value="NZ_JAVLSM010000008.1"/>
</dbReference>
<keyword evidence="8" id="KW-0675">Receptor</keyword>
<dbReference type="SUPFAM" id="SSF56935">
    <property type="entry name" value="Porins"/>
    <property type="match status" value="1"/>
</dbReference>
<proteinExistence type="inferred from homology"/>
<organism evidence="8">
    <name type="scientific">Herbaspirillum huttiense subsp. nephrolepidis</name>
    <dbReference type="NCBI Taxonomy" id="3075126"/>
    <lineage>
        <taxon>Bacteria</taxon>
        <taxon>Pseudomonadati</taxon>
        <taxon>Pseudomonadota</taxon>
        <taxon>Betaproteobacteria</taxon>
        <taxon>Burkholderiales</taxon>
        <taxon>Oxalobacteraceae</taxon>
        <taxon>Herbaspirillum</taxon>
    </lineage>
</organism>
<keyword evidence="2 7" id="KW-0813">Transport</keyword>
<reference evidence="8" key="1">
    <citation type="submission" date="2023-02" db="EMBL/GenBank/DDBJ databases">
        <title>Description of Herbaspirillum huttiense subsp. nephrolepsisexaltata and Herbaspirillum huttiense subsp. lycopersicon.</title>
        <authorList>
            <person name="Poudel M."/>
            <person name="Sharma A."/>
            <person name="Goss E."/>
            <person name="Tapia J.H."/>
            <person name="Harmon C.M."/>
            <person name="Jones J.B."/>
        </authorList>
    </citation>
    <scope>NUCLEOTIDE SEQUENCE</scope>
    <source>
        <strain evidence="8">NC40101</strain>
    </source>
</reference>
<comment type="subcellular location">
    <subcellularLocation>
        <location evidence="1 7">Cell outer membrane</location>
        <topology evidence="1 7">Multi-pass membrane protein</topology>
    </subcellularLocation>
</comment>
<evidence type="ECO:0000256" key="1">
    <source>
        <dbReference type="ARBA" id="ARBA00004571"/>
    </source>
</evidence>
<evidence type="ECO:0000256" key="7">
    <source>
        <dbReference type="PROSITE-ProRule" id="PRU01360"/>
    </source>
</evidence>
<keyword evidence="6 7" id="KW-0998">Cell outer membrane</keyword>
<evidence type="ECO:0000256" key="5">
    <source>
        <dbReference type="ARBA" id="ARBA00023136"/>
    </source>
</evidence>
<accession>A0AAE4K8U6</accession>
<keyword evidence="4 7" id="KW-0812">Transmembrane</keyword>
<dbReference type="PROSITE" id="PS52016">
    <property type="entry name" value="TONB_DEPENDENT_REC_3"/>
    <property type="match status" value="1"/>
</dbReference>
<keyword evidence="3 7" id="KW-1134">Transmembrane beta strand</keyword>
<evidence type="ECO:0000256" key="4">
    <source>
        <dbReference type="ARBA" id="ARBA00022692"/>
    </source>
</evidence>
<dbReference type="GO" id="GO:0009279">
    <property type="term" value="C:cell outer membrane"/>
    <property type="evidence" value="ECO:0007669"/>
    <property type="project" value="UniProtKB-SubCell"/>
</dbReference>
<evidence type="ECO:0000256" key="6">
    <source>
        <dbReference type="ARBA" id="ARBA00023237"/>
    </source>
</evidence>
<name>A0AAE4K8U6_9BURK</name>
<gene>
    <name evidence="8" type="ORF">RJN63_14685</name>
</gene>
<dbReference type="Gene3D" id="2.40.170.20">
    <property type="entry name" value="TonB-dependent receptor, beta-barrel domain"/>
    <property type="match status" value="1"/>
</dbReference>
<dbReference type="AlphaFoldDB" id="A0AAE4K8U6"/>
<comment type="similarity">
    <text evidence="7">Belongs to the TonB-dependent receptor family.</text>
</comment>
<evidence type="ECO:0000256" key="2">
    <source>
        <dbReference type="ARBA" id="ARBA00022448"/>
    </source>
</evidence>